<dbReference type="PATRIC" id="fig|1365251.3.peg.2694"/>
<sequence length="111" mass="12637">MGKSKPANMANVGHCNVEDALEQLTQQNHEIISEKPITSGKFFEALRDIYVRYCDIASQLQNADKKIVAFSVDYETRQTNGLWSTHPCYKVHFSDKEILPFSTKHTGIFSQ</sequence>
<name>A0A161Y1W3_9GAMM</name>
<dbReference type="RefSeq" id="WP_063362120.1">
    <property type="nucleotide sequence ID" value="NZ_AUXZ01000077.1"/>
</dbReference>
<gene>
    <name evidence="1" type="ORF">N476_17000</name>
</gene>
<protein>
    <submittedName>
        <fullName evidence="1">Uncharacterized protein</fullName>
    </submittedName>
</protein>
<proteinExistence type="predicted"/>
<comment type="caution">
    <text evidence="1">The sequence shown here is derived from an EMBL/GenBank/DDBJ whole genome shotgun (WGS) entry which is preliminary data.</text>
</comment>
<reference evidence="1 2" key="1">
    <citation type="submission" date="2013-07" db="EMBL/GenBank/DDBJ databases">
        <title>Comparative Genomic and Metabolomic Analysis of Twelve Strains of Pseudoalteromonas luteoviolacea.</title>
        <authorList>
            <person name="Vynne N.G."/>
            <person name="Mansson M."/>
            <person name="Gram L."/>
        </authorList>
    </citation>
    <scope>NUCLEOTIDE SEQUENCE [LARGE SCALE GENOMIC DNA]</scope>
    <source>
        <strain evidence="1 2">H33</strain>
    </source>
</reference>
<dbReference type="Proteomes" id="UP000076503">
    <property type="component" value="Unassembled WGS sequence"/>
</dbReference>
<dbReference type="AlphaFoldDB" id="A0A161Y1W3"/>
<accession>A0A161Y1W3</accession>
<evidence type="ECO:0000313" key="2">
    <source>
        <dbReference type="Proteomes" id="UP000076503"/>
    </source>
</evidence>
<dbReference type="OrthoDB" id="6629441at2"/>
<dbReference type="EMBL" id="AUXZ01000077">
    <property type="protein sequence ID" value="KZN50045.1"/>
    <property type="molecule type" value="Genomic_DNA"/>
</dbReference>
<organism evidence="1 2">
    <name type="scientific">Pseudoalteromonas luteoviolacea H33</name>
    <dbReference type="NCBI Taxonomy" id="1365251"/>
    <lineage>
        <taxon>Bacteria</taxon>
        <taxon>Pseudomonadati</taxon>
        <taxon>Pseudomonadota</taxon>
        <taxon>Gammaproteobacteria</taxon>
        <taxon>Alteromonadales</taxon>
        <taxon>Pseudoalteromonadaceae</taxon>
        <taxon>Pseudoalteromonas</taxon>
    </lineage>
</organism>
<evidence type="ECO:0000313" key="1">
    <source>
        <dbReference type="EMBL" id="KZN50045.1"/>
    </source>
</evidence>